<dbReference type="Pfam" id="PF01262">
    <property type="entry name" value="AlaDh_PNT_C"/>
    <property type="match status" value="1"/>
</dbReference>
<feature type="domain" description="Alanine dehydrogenase/pyridine nucleotide transhydrogenase N-terminal" evidence="6">
    <location>
        <begin position="4"/>
        <end position="137"/>
    </location>
</feature>
<dbReference type="AlphaFoldDB" id="A0A3B0RAR0"/>
<dbReference type="NCBIfam" id="TIGR00518">
    <property type="entry name" value="alaDH"/>
    <property type="match status" value="1"/>
</dbReference>
<dbReference type="GO" id="GO:0042853">
    <property type="term" value="P:L-alanine catabolic process"/>
    <property type="evidence" value="ECO:0007669"/>
    <property type="project" value="UniProtKB-UniPathway"/>
</dbReference>
<evidence type="ECO:0000256" key="4">
    <source>
        <dbReference type="ARBA" id="ARBA00023027"/>
    </source>
</evidence>
<dbReference type="InterPro" id="IPR008143">
    <property type="entry name" value="Ala_DH/PNT_CS2"/>
</dbReference>
<evidence type="ECO:0000256" key="3">
    <source>
        <dbReference type="ARBA" id="ARBA00023002"/>
    </source>
</evidence>
<dbReference type="UniPathway" id="UPA00527">
    <property type="reaction ID" value="UER00585"/>
</dbReference>
<evidence type="ECO:0000256" key="2">
    <source>
        <dbReference type="ARBA" id="ARBA00012897"/>
    </source>
</evidence>
<gene>
    <name evidence="7" type="ORF">MNBD_DELTA01-404</name>
</gene>
<dbReference type="GO" id="GO:0005886">
    <property type="term" value="C:plasma membrane"/>
    <property type="evidence" value="ECO:0007669"/>
    <property type="project" value="TreeGrafter"/>
</dbReference>
<dbReference type="EC" id="1.4.1.1" evidence="2"/>
<protein>
    <recommendedName>
        <fullName evidence="2">alanine dehydrogenase</fullName>
        <ecNumber evidence="2">1.4.1.1</ecNumber>
    </recommendedName>
</protein>
<proteinExistence type="inferred from homology"/>
<sequence length="370" mass="38740">MIIGVPKEIKDNEYRVAMTPSGVQTLTSSGHTVLIEKGAGIGSSFTDEQYVAAGATIIASAKELFASSELIVKVKEPMASEHKYLRAELTLFTFLHLAANKELAAALAAGKTTAIAYETVGEHDGSMPILRPMSEVAGKLAVQIGADCLLKTRGGRGVLLGGVTNVERGKVVIIGAGTVGVNALQVAFGLGASVTIIDLSKDNLAEIDEVFGGMVETRESTPENIEEAILDCDLLIGAVHIAGARTPVLVPETLVKKMKKGSVILDIAVDQGGCVETIRPTTHSEPTYEVHGVVHYGVSNMPGAVPRTSTLALTNITLPFIQKLADGGIRKTLKTDPSLKSGLNIMEGKVCHKAVAEATGLPFTPPGELL</sequence>
<dbReference type="SMART" id="SM01002">
    <property type="entry name" value="AlaDh_PNT_C"/>
    <property type="match status" value="1"/>
</dbReference>
<feature type="domain" description="Alanine dehydrogenase/pyridine nucleotide transhydrogenase NAD(H)-binding" evidence="5">
    <location>
        <begin position="149"/>
        <end position="297"/>
    </location>
</feature>
<dbReference type="GO" id="GO:0000286">
    <property type="term" value="F:alanine dehydrogenase activity"/>
    <property type="evidence" value="ECO:0007669"/>
    <property type="project" value="UniProtKB-EC"/>
</dbReference>
<dbReference type="CDD" id="cd05305">
    <property type="entry name" value="L-AlaDH"/>
    <property type="match status" value="1"/>
</dbReference>
<dbReference type="InterPro" id="IPR008142">
    <property type="entry name" value="AlaDH/PNT_CS1"/>
</dbReference>
<dbReference type="PROSITE" id="PS00837">
    <property type="entry name" value="ALADH_PNT_2"/>
    <property type="match status" value="1"/>
</dbReference>
<keyword evidence="4" id="KW-0520">NAD</keyword>
<dbReference type="Pfam" id="PF05222">
    <property type="entry name" value="AlaDh_PNT_N"/>
    <property type="match status" value="1"/>
</dbReference>
<dbReference type="SUPFAM" id="SSF52283">
    <property type="entry name" value="Formate/glycerate dehydrogenase catalytic domain-like"/>
    <property type="match status" value="1"/>
</dbReference>
<dbReference type="PANTHER" id="PTHR42795">
    <property type="entry name" value="ALANINE DEHYDROGENASE"/>
    <property type="match status" value="1"/>
</dbReference>
<evidence type="ECO:0000259" key="6">
    <source>
        <dbReference type="SMART" id="SM01003"/>
    </source>
</evidence>
<dbReference type="InterPro" id="IPR036291">
    <property type="entry name" value="NAD(P)-bd_dom_sf"/>
</dbReference>
<dbReference type="PROSITE" id="PS00836">
    <property type="entry name" value="ALADH_PNT_1"/>
    <property type="match status" value="1"/>
</dbReference>
<dbReference type="Gene3D" id="3.40.50.720">
    <property type="entry name" value="NAD(P)-binding Rossmann-like Domain"/>
    <property type="match status" value="2"/>
</dbReference>
<evidence type="ECO:0000313" key="7">
    <source>
        <dbReference type="EMBL" id="VAV85038.1"/>
    </source>
</evidence>
<dbReference type="SUPFAM" id="SSF51735">
    <property type="entry name" value="NAD(P)-binding Rossmann-fold domains"/>
    <property type="match status" value="1"/>
</dbReference>
<dbReference type="InterPro" id="IPR007886">
    <property type="entry name" value="AlaDH/PNT_N"/>
</dbReference>
<keyword evidence="3 7" id="KW-0560">Oxidoreductase</keyword>
<dbReference type="FunFam" id="3.40.50.720:FF:000049">
    <property type="entry name" value="Alanine dehydrogenase"/>
    <property type="match status" value="1"/>
</dbReference>
<dbReference type="InterPro" id="IPR008141">
    <property type="entry name" value="Ala_DH"/>
</dbReference>
<dbReference type="PANTHER" id="PTHR42795:SF1">
    <property type="entry name" value="ALANINE DEHYDROGENASE"/>
    <property type="match status" value="1"/>
</dbReference>
<evidence type="ECO:0000259" key="5">
    <source>
        <dbReference type="SMART" id="SM01002"/>
    </source>
</evidence>
<dbReference type="InterPro" id="IPR007698">
    <property type="entry name" value="AlaDH/PNT_NAD(H)-bd"/>
</dbReference>
<evidence type="ECO:0000256" key="1">
    <source>
        <dbReference type="ARBA" id="ARBA00005689"/>
    </source>
</evidence>
<comment type="similarity">
    <text evidence="1">Belongs to the AlaDH/PNT family.</text>
</comment>
<organism evidence="7">
    <name type="scientific">hydrothermal vent metagenome</name>
    <dbReference type="NCBI Taxonomy" id="652676"/>
    <lineage>
        <taxon>unclassified sequences</taxon>
        <taxon>metagenomes</taxon>
        <taxon>ecological metagenomes</taxon>
    </lineage>
</organism>
<dbReference type="PIRSF" id="PIRSF000183">
    <property type="entry name" value="Alanine_dh"/>
    <property type="match status" value="1"/>
</dbReference>
<dbReference type="EMBL" id="UOEA01000080">
    <property type="protein sequence ID" value="VAV85038.1"/>
    <property type="molecule type" value="Genomic_DNA"/>
</dbReference>
<accession>A0A3B0RAR0</accession>
<dbReference type="SMART" id="SM01003">
    <property type="entry name" value="AlaDh_PNT_N"/>
    <property type="match status" value="1"/>
</dbReference>
<name>A0A3B0RAR0_9ZZZZ</name>
<reference evidence="7" key="1">
    <citation type="submission" date="2018-06" db="EMBL/GenBank/DDBJ databases">
        <authorList>
            <person name="Zhirakovskaya E."/>
        </authorList>
    </citation>
    <scope>NUCLEOTIDE SEQUENCE</scope>
</reference>